<comment type="subcellular location">
    <subcellularLocation>
        <location evidence="1">Membrane</location>
        <topology evidence="1">Single-pass type I membrane protein</topology>
    </subcellularLocation>
</comment>
<evidence type="ECO:0000256" key="6">
    <source>
        <dbReference type="ARBA" id="ARBA00022729"/>
    </source>
</evidence>
<accession>A0A8I6YUI4</accession>
<reference evidence="12" key="3">
    <citation type="submission" date="2022-01" db="UniProtKB">
        <authorList>
            <consortium name="EnsemblPlants"/>
        </authorList>
    </citation>
    <scope>IDENTIFICATION</scope>
    <source>
        <strain evidence="12">subsp. vulgare</strain>
    </source>
</reference>
<keyword evidence="9 11" id="KW-0472">Membrane</keyword>
<name>A0A8I6YUI4_HORVV</name>
<reference evidence="12" key="2">
    <citation type="submission" date="2020-10" db="EMBL/GenBank/DDBJ databases">
        <authorList>
            <person name="Scholz U."/>
            <person name="Mascher M."/>
            <person name="Fiebig A."/>
        </authorList>
    </citation>
    <scope>NUCLEOTIDE SEQUENCE [LARGE SCALE GENOMIC DNA]</scope>
    <source>
        <strain evidence="12">cv. Morex</strain>
    </source>
</reference>
<evidence type="ECO:0000256" key="10">
    <source>
        <dbReference type="ARBA" id="ARBA00023180"/>
    </source>
</evidence>
<evidence type="ECO:0000256" key="1">
    <source>
        <dbReference type="ARBA" id="ARBA00004479"/>
    </source>
</evidence>
<evidence type="ECO:0000256" key="7">
    <source>
        <dbReference type="ARBA" id="ARBA00022737"/>
    </source>
</evidence>
<keyword evidence="13" id="KW-1185">Reference proteome</keyword>
<reference evidence="13" key="1">
    <citation type="journal article" date="2012" name="Nature">
        <title>A physical, genetic and functional sequence assembly of the barley genome.</title>
        <authorList>
            <consortium name="The International Barley Genome Sequencing Consortium"/>
            <person name="Mayer K.F."/>
            <person name="Waugh R."/>
            <person name="Brown J.W."/>
            <person name="Schulman A."/>
            <person name="Langridge P."/>
            <person name="Platzer M."/>
            <person name="Fincher G.B."/>
            <person name="Muehlbauer G.J."/>
            <person name="Sato K."/>
            <person name="Close T.J."/>
            <person name="Wise R.P."/>
            <person name="Stein N."/>
        </authorList>
    </citation>
    <scope>NUCLEOTIDE SEQUENCE [LARGE SCALE GENOMIC DNA]</scope>
    <source>
        <strain evidence="13">cv. Morex</strain>
    </source>
</reference>
<evidence type="ECO:0000256" key="5">
    <source>
        <dbReference type="ARBA" id="ARBA00022692"/>
    </source>
</evidence>
<keyword evidence="3" id="KW-0433">Leucine-rich repeat</keyword>
<dbReference type="SUPFAM" id="SSF52058">
    <property type="entry name" value="L domain-like"/>
    <property type="match status" value="1"/>
</dbReference>
<evidence type="ECO:0000256" key="3">
    <source>
        <dbReference type="ARBA" id="ARBA00022614"/>
    </source>
</evidence>
<evidence type="ECO:0000256" key="2">
    <source>
        <dbReference type="ARBA" id="ARBA00009592"/>
    </source>
</evidence>
<organism evidence="12 13">
    <name type="scientific">Hordeum vulgare subsp. vulgare</name>
    <name type="common">Domesticated barley</name>
    <dbReference type="NCBI Taxonomy" id="112509"/>
    <lineage>
        <taxon>Eukaryota</taxon>
        <taxon>Viridiplantae</taxon>
        <taxon>Streptophyta</taxon>
        <taxon>Embryophyta</taxon>
        <taxon>Tracheophyta</taxon>
        <taxon>Spermatophyta</taxon>
        <taxon>Magnoliopsida</taxon>
        <taxon>Liliopsida</taxon>
        <taxon>Poales</taxon>
        <taxon>Poaceae</taxon>
        <taxon>BOP clade</taxon>
        <taxon>Pooideae</taxon>
        <taxon>Triticodae</taxon>
        <taxon>Triticeae</taxon>
        <taxon>Hordeinae</taxon>
        <taxon>Hordeum</taxon>
    </lineage>
</organism>
<evidence type="ECO:0000256" key="11">
    <source>
        <dbReference type="SAM" id="Phobius"/>
    </source>
</evidence>
<feature type="transmembrane region" description="Helical" evidence="11">
    <location>
        <begin position="191"/>
        <end position="212"/>
    </location>
</feature>
<dbReference type="Gramene" id="HORVU.MOREX.r2.5HG0418410.1">
    <property type="protein sequence ID" value="HORVU.MOREX.r2.5HG0418410.1.CDS.1"/>
    <property type="gene ID" value="HORVU.MOREX.r2.5HG0418410"/>
</dbReference>
<dbReference type="EnsemblPlants" id="HORVU.MOREX.r3.5HG0503680.1">
    <property type="protein sequence ID" value="HORVU.MOREX.r3.5HG0503680.1.CDS1"/>
    <property type="gene ID" value="HORVU.MOREX.r3.5HG0503680"/>
</dbReference>
<dbReference type="PRINTS" id="PR00019">
    <property type="entry name" value="LEURICHRPT"/>
</dbReference>
<keyword evidence="4" id="KW-1070">Brassinosteroid signaling pathway</keyword>
<dbReference type="PANTHER" id="PTHR48063:SF86">
    <property type="entry name" value="LEUCINE-RICH REPEAT-CONTAINING N-TERMINAL PLANT-TYPE DOMAIN-CONTAINING PROTEIN"/>
    <property type="match status" value="1"/>
</dbReference>
<dbReference type="SMR" id="A0A8I6YUI4"/>
<dbReference type="Pfam" id="PF00560">
    <property type="entry name" value="LRR_1"/>
    <property type="match status" value="1"/>
</dbReference>
<dbReference type="Gene3D" id="3.80.10.10">
    <property type="entry name" value="Ribonuclease Inhibitor"/>
    <property type="match status" value="1"/>
</dbReference>
<keyword evidence="10" id="KW-0325">Glycoprotein</keyword>
<protein>
    <submittedName>
        <fullName evidence="12">Uncharacterized protein</fullName>
    </submittedName>
</protein>
<dbReference type="GO" id="GO:0016020">
    <property type="term" value="C:membrane"/>
    <property type="evidence" value="ECO:0007669"/>
    <property type="project" value="UniProtKB-SubCell"/>
</dbReference>
<evidence type="ECO:0000256" key="4">
    <source>
        <dbReference type="ARBA" id="ARBA00022626"/>
    </source>
</evidence>
<dbReference type="InterPro" id="IPR046956">
    <property type="entry name" value="RLP23-like"/>
</dbReference>
<sequence>MAQYSKVRSDNPLKSWFGLMVLDVQIGSAIKYDDSRQIVTKGQQLYYTSAIVYMVGLDLSCNNLLGEIPEEIASLSGLNLLNISHNQFTGKIPDNIGLLKALESLDLSFNELSGEIPWSLSAITTLSHLNLSYNNLSGRIPSGSQLQTLSDAESIYIGNNYLCGPPLSMSCSRPEVTEDHHEGNNTNNRDLYLGLAAGFVTGLWMVFVILLFEKIWRFAYFQLLDNLQAKMQMSVAKISANRWLLR</sequence>
<dbReference type="Pfam" id="PF13855">
    <property type="entry name" value="LRR_8"/>
    <property type="match status" value="1"/>
</dbReference>
<dbReference type="GO" id="GO:0009742">
    <property type="term" value="P:brassinosteroid mediated signaling pathway"/>
    <property type="evidence" value="ECO:0007669"/>
    <property type="project" value="UniProtKB-KW"/>
</dbReference>
<dbReference type="PROSITE" id="PS51450">
    <property type="entry name" value="LRR"/>
    <property type="match status" value="1"/>
</dbReference>
<dbReference type="FunFam" id="3.80.10.10:FF:000111">
    <property type="entry name" value="LRR receptor-like serine/threonine-protein kinase ERECTA"/>
    <property type="match status" value="1"/>
</dbReference>
<dbReference type="Proteomes" id="UP000011116">
    <property type="component" value="Chromosome 5H"/>
</dbReference>
<evidence type="ECO:0000313" key="12">
    <source>
        <dbReference type="EnsemblPlants" id="HORVU.MOREX.r3.5HG0503680.1.CDS1"/>
    </source>
</evidence>
<dbReference type="InterPro" id="IPR001611">
    <property type="entry name" value="Leu-rich_rpt"/>
</dbReference>
<keyword evidence="8 11" id="KW-1133">Transmembrane helix</keyword>
<evidence type="ECO:0000256" key="8">
    <source>
        <dbReference type="ARBA" id="ARBA00022989"/>
    </source>
</evidence>
<dbReference type="InterPro" id="IPR032675">
    <property type="entry name" value="LRR_dom_sf"/>
</dbReference>
<dbReference type="AlphaFoldDB" id="A0A8I6YUI4"/>
<dbReference type="Gramene" id="HORVU.MOREX.r3.5HG0503680.1">
    <property type="protein sequence ID" value="HORVU.MOREX.r3.5HG0503680.1.CDS1"/>
    <property type="gene ID" value="HORVU.MOREX.r3.5HG0503680"/>
</dbReference>
<keyword evidence="6" id="KW-0732">Signal</keyword>
<evidence type="ECO:0000256" key="9">
    <source>
        <dbReference type="ARBA" id="ARBA00023136"/>
    </source>
</evidence>
<evidence type="ECO:0000313" key="13">
    <source>
        <dbReference type="Proteomes" id="UP000011116"/>
    </source>
</evidence>
<dbReference type="PANTHER" id="PTHR48063">
    <property type="entry name" value="LRR RECEPTOR-LIKE KINASE"/>
    <property type="match status" value="1"/>
</dbReference>
<comment type="similarity">
    <text evidence="2">Belongs to the RLP family.</text>
</comment>
<proteinExistence type="inferred from homology"/>
<keyword evidence="7" id="KW-0677">Repeat</keyword>
<keyword evidence="5 11" id="KW-0812">Transmembrane</keyword>